<proteinExistence type="predicted"/>
<evidence type="ECO:0000313" key="1">
    <source>
        <dbReference type="EMBL" id="KAI3669870.1"/>
    </source>
</evidence>
<sequence>MFGEVEDQPKKTKKEYISQSGLKIVPSAQSQVCPSDQHHQPGWCQSHISQEYEGVLTSSGAEDLSGLRQPMISSLLREPKIFQVFGSYA</sequence>
<reference evidence="2" key="1">
    <citation type="journal article" date="2022" name="Mol. Ecol. Resour.">
        <title>The genomes of chicory, endive, great burdock and yacon provide insights into Asteraceae palaeo-polyploidization history and plant inulin production.</title>
        <authorList>
            <person name="Fan W."/>
            <person name="Wang S."/>
            <person name="Wang H."/>
            <person name="Wang A."/>
            <person name="Jiang F."/>
            <person name="Liu H."/>
            <person name="Zhao H."/>
            <person name="Xu D."/>
            <person name="Zhang Y."/>
        </authorList>
    </citation>
    <scope>NUCLEOTIDE SEQUENCE [LARGE SCALE GENOMIC DNA]</scope>
    <source>
        <strain evidence="2">cv. Niubang</strain>
    </source>
</reference>
<dbReference type="Proteomes" id="UP001055879">
    <property type="component" value="Linkage Group LG16"/>
</dbReference>
<reference evidence="1 2" key="2">
    <citation type="journal article" date="2022" name="Mol. Ecol. Resour.">
        <title>The genomes of chicory, endive, great burdock and yacon provide insights into Asteraceae paleo-polyploidization history and plant inulin production.</title>
        <authorList>
            <person name="Fan W."/>
            <person name="Wang S."/>
            <person name="Wang H."/>
            <person name="Wang A."/>
            <person name="Jiang F."/>
            <person name="Liu H."/>
            <person name="Zhao H."/>
            <person name="Xu D."/>
            <person name="Zhang Y."/>
        </authorList>
    </citation>
    <scope>NUCLEOTIDE SEQUENCE [LARGE SCALE GENOMIC DNA]</scope>
    <source>
        <strain evidence="2">cv. Niubang</strain>
    </source>
</reference>
<name>A0ACB8XP08_ARCLA</name>
<dbReference type="EMBL" id="CM042062">
    <property type="protein sequence ID" value="KAI3669870.1"/>
    <property type="molecule type" value="Genomic_DNA"/>
</dbReference>
<comment type="caution">
    <text evidence="1">The sequence shown here is derived from an EMBL/GenBank/DDBJ whole genome shotgun (WGS) entry which is preliminary data.</text>
</comment>
<evidence type="ECO:0000313" key="2">
    <source>
        <dbReference type="Proteomes" id="UP001055879"/>
    </source>
</evidence>
<gene>
    <name evidence="1" type="ORF">L6452_41328</name>
</gene>
<organism evidence="1 2">
    <name type="scientific">Arctium lappa</name>
    <name type="common">Greater burdock</name>
    <name type="synonym">Lappa major</name>
    <dbReference type="NCBI Taxonomy" id="4217"/>
    <lineage>
        <taxon>Eukaryota</taxon>
        <taxon>Viridiplantae</taxon>
        <taxon>Streptophyta</taxon>
        <taxon>Embryophyta</taxon>
        <taxon>Tracheophyta</taxon>
        <taxon>Spermatophyta</taxon>
        <taxon>Magnoliopsida</taxon>
        <taxon>eudicotyledons</taxon>
        <taxon>Gunneridae</taxon>
        <taxon>Pentapetalae</taxon>
        <taxon>asterids</taxon>
        <taxon>campanulids</taxon>
        <taxon>Asterales</taxon>
        <taxon>Asteraceae</taxon>
        <taxon>Carduoideae</taxon>
        <taxon>Cardueae</taxon>
        <taxon>Arctiinae</taxon>
        <taxon>Arctium</taxon>
    </lineage>
</organism>
<accession>A0ACB8XP08</accession>
<protein>
    <submittedName>
        <fullName evidence="1">Uncharacterized protein</fullName>
    </submittedName>
</protein>
<keyword evidence="2" id="KW-1185">Reference proteome</keyword>